<accession>A0A550C030</accession>
<organism evidence="1 2">
    <name type="scientific">Schizophyllum amplum</name>
    <dbReference type="NCBI Taxonomy" id="97359"/>
    <lineage>
        <taxon>Eukaryota</taxon>
        <taxon>Fungi</taxon>
        <taxon>Dikarya</taxon>
        <taxon>Basidiomycota</taxon>
        <taxon>Agaricomycotina</taxon>
        <taxon>Agaricomycetes</taxon>
        <taxon>Agaricomycetidae</taxon>
        <taxon>Agaricales</taxon>
        <taxon>Schizophyllaceae</taxon>
        <taxon>Schizophyllum</taxon>
    </lineage>
</organism>
<keyword evidence="2" id="KW-1185">Reference proteome</keyword>
<dbReference type="Proteomes" id="UP000320762">
    <property type="component" value="Unassembled WGS sequence"/>
</dbReference>
<comment type="caution">
    <text evidence="1">The sequence shown here is derived from an EMBL/GenBank/DDBJ whole genome shotgun (WGS) entry which is preliminary data.</text>
</comment>
<name>A0A550C030_9AGAR</name>
<evidence type="ECO:0000313" key="1">
    <source>
        <dbReference type="EMBL" id="TRM58155.1"/>
    </source>
</evidence>
<proteinExistence type="predicted"/>
<sequence length="188" mass="21423">MDSERCGYCLEWLRVHRRQSFHCLQLCRASSEPRRRRLDLNLMLLSQLYGMCIQSPASRPSRLDYVAPPPLKGEAICRRTSGAVESSRQLSLYKGHPWHCTAYLSHGFRSTASNKSLARSSGVACVSTPSWSVHDIVFQYFVLFSIRLRASTEPDSNHSAFHLVPSDLPRRFVPAHPYLISHRSYTVS</sequence>
<gene>
    <name evidence="1" type="ORF">BD626DRAFT_187649</name>
</gene>
<reference evidence="1 2" key="1">
    <citation type="journal article" date="2019" name="New Phytol.">
        <title>Comparative genomics reveals unique wood-decay strategies and fruiting body development in the Schizophyllaceae.</title>
        <authorList>
            <person name="Almasi E."/>
            <person name="Sahu N."/>
            <person name="Krizsan K."/>
            <person name="Balint B."/>
            <person name="Kovacs G.M."/>
            <person name="Kiss B."/>
            <person name="Cseklye J."/>
            <person name="Drula E."/>
            <person name="Henrissat B."/>
            <person name="Nagy I."/>
            <person name="Chovatia M."/>
            <person name="Adam C."/>
            <person name="LaButti K."/>
            <person name="Lipzen A."/>
            <person name="Riley R."/>
            <person name="Grigoriev I.V."/>
            <person name="Nagy L.G."/>
        </authorList>
    </citation>
    <scope>NUCLEOTIDE SEQUENCE [LARGE SCALE GENOMIC DNA]</scope>
    <source>
        <strain evidence="1 2">NL-1724</strain>
    </source>
</reference>
<protein>
    <submittedName>
        <fullName evidence="1">Uncharacterized protein</fullName>
    </submittedName>
</protein>
<dbReference type="EMBL" id="VDMD01000038">
    <property type="protein sequence ID" value="TRM58155.1"/>
    <property type="molecule type" value="Genomic_DNA"/>
</dbReference>
<evidence type="ECO:0000313" key="2">
    <source>
        <dbReference type="Proteomes" id="UP000320762"/>
    </source>
</evidence>
<dbReference type="AlphaFoldDB" id="A0A550C030"/>